<gene>
    <name evidence="2" type="ORF">DAPPUDRAFT_314956</name>
</gene>
<evidence type="ECO:0000256" key="1">
    <source>
        <dbReference type="SAM" id="Phobius"/>
    </source>
</evidence>
<keyword evidence="1" id="KW-0472">Membrane</keyword>
<name>E9G879_DAPPU</name>
<accession>E9G879</accession>
<dbReference type="AlphaFoldDB" id="E9G879"/>
<protein>
    <submittedName>
        <fullName evidence="2">Uncharacterized protein</fullName>
    </submittedName>
</protein>
<dbReference type="KEGG" id="dpx:DAPPUDRAFT_314956"/>
<dbReference type="InParanoid" id="E9G879"/>
<evidence type="ECO:0000313" key="2">
    <source>
        <dbReference type="EMBL" id="EFX84321.1"/>
    </source>
</evidence>
<keyword evidence="1" id="KW-1133">Transmembrane helix</keyword>
<feature type="transmembrane region" description="Helical" evidence="1">
    <location>
        <begin position="27"/>
        <end position="45"/>
    </location>
</feature>
<organism evidence="2 3">
    <name type="scientific">Daphnia pulex</name>
    <name type="common">Water flea</name>
    <dbReference type="NCBI Taxonomy" id="6669"/>
    <lineage>
        <taxon>Eukaryota</taxon>
        <taxon>Metazoa</taxon>
        <taxon>Ecdysozoa</taxon>
        <taxon>Arthropoda</taxon>
        <taxon>Crustacea</taxon>
        <taxon>Branchiopoda</taxon>
        <taxon>Diplostraca</taxon>
        <taxon>Cladocera</taxon>
        <taxon>Anomopoda</taxon>
        <taxon>Daphniidae</taxon>
        <taxon>Daphnia</taxon>
    </lineage>
</organism>
<dbReference type="Proteomes" id="UP000000305">
    <property type="component" value="Unassembled WGS sequence"/>
</dbReference>
<reference evidence="2 3" key="1">
    <citation type="journal article" date="2011" name="Science">
        <title>The ecoresponsive genome of Daphnia pulex.</title>
        <authorList>
            <person name="Colbourne J.K."/>
            <person name="Pfrender M.E."/>
            <person name="Gilbert D."/>
            <person name="Thomas W.K."/>
            <person name="Tucker A."/>
            <person name="Oakley T.H."/>
            <person name="Tokishita S."/>
            <person name="Aerts A."/>
            <person name="Arnold G.J."/>
            <person name="Basu M.K."/>
            <person name="Bauer D.J."/>
            <person name="Caceres C.E."/>
            <person name="Carmel L."/>
            <person name="Casola C."/>
            <person name="Choi J.H."/>
            <person name="Detter J.C."/>
            <person name="Dong Q."/>
            <person name="Dusheyko S."/>
            <person name="Eads B.D."/>
            <person name="Frohlich T."/>
            <person name="Geiler-Samerotte K.A."/>
            <person name="Gerlach D."/>
            <person name="Hatcher P."/>
            <person name="Jogdeo S."/>
            <person name="Krijgsveld J."/>
            <person name="Kriventseva E.V."/>
            <person name="Kultz D."/>
            <person name="Laforsch C."/>
            <person name="Lindquist E."/>
            <person name="Lopez J."/>
            <person name="Manak J.R."/>
            <person name="Muller J."/>
            <person name="Pangilinan J."/>
            <person name="Patwardhan R.P."/>
            <person name="Pitluck S."/>
            <person name="Pritham E.J."/>
            <person name="Rechtsteiner A."/>
            <person name="Rho M."/>
            <person name="Rogozin I.B."/>
            <person name="Sakarya O."/>
            <person name="Salamov A."/>
            <person name="Schaack S."/>
            <person name="Shapiro H."/>
            <person name="Shiga Y."/>
            <person name="Skalitzky C."/>
            <person name="Smith Z."/>
            <person name="Souvorov A."/>
            <person name="Sung W."/>
            <person name="Tang Z."/>
            <person name="Tsuchiya D."/>
            <person name="Tu H."/>
            <person name="Vos H."/>
            <person name="Wang M."/>
            <person name="Wolf Y.I."/>
            <person name="Yamagata H."/>
            <person name="Yamada T."/>
            <person name="Ye Y."/>
            <person name="Shaw J.R."/>
            <person name="Andrews J."/>
            <person name="Crease T.J."/>
            <person name="Tang H."/>
            <person name="Lucas S.M."/>
            <person name="Robertson H.M."/>
            <person name="Bork P."/>
            <person name="Koonin E.V."/>
            <person name="Zdobnov E.M."/>
            <person name="Grigoriev I.V."/>
            <person name="Lynch M."/>
            <person name="Boore J.L."/>
        </authorList>
    </citation>
    <scope>NUCLEOTIDE SEQUENCE [LARGE SCALE GENOMIC DNA]</scope>
</reference>
<evidence type="ECO:0000313" key="3">
    <source>
        <dbReference type="Proteomes" id="UP000000305"/>
    </source>
</evidence>
<dbReference type="HOGENOM" id="CLU_2624498_0_0_1"/>
<proteinExistence type="predicted"/>
<keyword evidence="3" id="KW-1185">Reference proteome</keyword>
<dbReference type="EMBL" id="GL732535">
    <property type="protein sequence ID" value="EFX84321.1"/>
    <property type="molecule type" value="Genomic_DNA"/>
</dbReference>
<keyword evidence="1" id="KW-0812">Transmembrane</keyword>
<sequence>MSFNTCEIILTETDAVKYKSQMPMMNFALCFLAAVVVVACGNPGYGYKPMASAYMAFKALAYKATAYSPPAYSSPLTQ</sequence>